<comment type="catalytic activity">
    <reaction evidence="4">
        <text>Preferential cleavage: Arg-|-Xaa, Lys-|-Xaa.</text>
        <dbReference type="EC" id="3.4.21.4"/>
    </reaction>
</comment>
<accession>A0A668SE02</accession>
<dbReference type="PANTHER" id="PTHR24271">
    <property type="entry name" value="KALLIKREIN-RELATED"/>
    <property type="match status" value="1"/>
</dbReference>
<dbReference type="InterPro" id="IPR001254">
    <property type="entry name" value="Trypsin_dom"/>
</dbReference>
<evidence type="ECO:0000256" key="4">
    <source>
        <dbReference type="ARBA" id="ARBA00036320"/>
    </source>
</evidence>
<evidence type="ECO:0000313" key="8">
    <source>
        <dbReference type="Ensembl" id="ENSOABP00000012666.2"/>
    </source>
</evidence>
<dbReference type="GO" id="GO:0005576">
    <property type="term" value="C:extracellular region"/>
    <property type="evidence" value="ECO:0007669"/>
    <property type="project" value="UniProtKB-SubCell"/>
</dbReference>
<dbReference type="EC" id="3.4.21.4" evidence="5"/>
<dbReference type="PRINTS" id="PR00722">
    <property type="entry name" value="CHYMOTRYPSIN"/>
</dbReference>
<dbReference type="SMART" id="SM00020">
    <property type="entry name" value="Tryp_SPc"/>
    <property type="match status" value="1"/>
</dbReference>
<evidence type="ECO:0000256" key="6">
    <source>
        <dbReference type="SAM" id="SignalP"/>
    </source>
</evidence>
<dbReference type="InterPro" id="IPR018114">
    <property type="entry name" value="TRYPSIN_HIS"/>
</dbReference>
<dbReference type="FunFam" id="2.40.10.10:FF:000005">
    <property type="entry name" value="Serine protease 37"/>
    <property type="match status" value="1"/>
</dbReference>
<evidence type="ECO:0000256" key="3">
    <source>
        <dbReference type="ARBA" id="ARBA00023157"/>
    </source>
</evidence>
<reference evidence="8" key="2">
    <citation type="submission" date="2025-09" db="UniProtKB">
        <authorList>
            <consortium name="Ensembl"/>
        </authorList>
    </citation>
    <scope>IDENTIFICATION</scope>
</reference>
<dbReference type="Ensembl" id="ENSOABT00000013084.2">
    <property type="protein sequence ID" value="ENSOABP00000012666.2"/>
    <property type="gene ID" value="ENSOABG00000005507.2"/>
</dbReference>
<keyword evidence="9" id="KW-1185">Reference proteome</keyword>
<dbReference type="OMA" id="MAVITCK"/>
<dbReference type="InterPro" id="IPR043504">
    <property type="entry name" value="Peptidase_S1_PA_chymotrypsin"/>
</dbReference>
<dbReference type="InterPro" id="IPR009003">
    <property type="entry name" value="Peptidase_S1_PA"/>
</dbReference>
<dbReference type="Pfam" id="PF00089">
    <property type="entry name" value="Trypsin"/>
    <property type="match status" value="1"/>
</dbReference>
<comment type="subcellular location">
    <subcellularLocation>
        <location evidence="1">Secreted</location>
        <location evidence="1">Extracellular space</location>
    </subcellularLocation>
</comment>
<gene>
    <name evidence="8" type="primary">LOC116329740</name>
</gene>
<keyword evidence="2" id="KW-0865">Zymogen</keyword>
<evidence type="ECO:0000256" key="2">
    <source>
        <dbReference type="ARBA" id="ARBA00023145"/>
    </source>
</evidence>
<proteinExistence type="predicted"/>
<evidence type="ECO:0000256" key="5">
    <source>
        <dbReference type="ARBA" id="ARBA00038868"/>
    </source>
</evidence>
<evidence type="ECO:0000313" key="9">
    <source>
        <dbReference type="Proteomes" id="UP000472276"/>
    </source>
</evidence>
<evidence type="ECO:0000256" key="1">
    <source>
        <dbReference type="ARBA" id="ARBA00004239"/>
    </source>
</evidence>
<keyword evidence="6" id="KW-0732">Signal</keyword>
<dbReference type="CDD" id="cd00190">
    <property type="entry name" value="Tryp_SPc"/>
    <property type="match status" value="1"/>
</dbReference>
<dbReference type="PROSITE" id="PS50240">
    <property type="entry name" value="TRYPSIN_DOM"/>
    <property type="match status" value="1"/>
</dbReference>
<dbReference type="Proteomes" id="UP000472276">
    <property type="component" value="Unassembled WGS sequence"/>
</dbReference>
<feature type="signal peptide" evidence="6">
    <location>
        <begin position="1"/>
        <end position="17"/>
    </location>
</feature>
<name>A0A668SE02_OREAU</name>
<dbReference type="PANTHER" id="PTHR24271:SF52">
    <property type="entry name" value="GRANZYME K"/>
    <property type="match status" value="1"/>
</dbReference>
<feature type="chain" id="PRO_5044208718" description="trypsin" evidence="6">
    <location>
        <begin position="18"/>
        <end position="239"/>
    </location>
</feature>
<dbReference type="GO" id="GO:0006508">
    <property type="term" value="P:proteolysis"/>
    <property type="evidence" value="ECO:0007669"/>
    <property type="project" value="InterPro"/>
</dbReference>
<dbReference type="SUPFAM" id="SSF50494">
    <property type="entry name" value="Trypsin-like serine proteases"/>
    <property type="match status" value="1"/>
</dbReference>
<dbReference type="Gene3D" id="2.40.10.10">
    <property type="entry name" value="Trypsin-like serine proteases"/>
    <property type="match status" value="2"/>
</dbReference>
<organism evidence="8 9">
    <name type="scientific">Oreochromis aureus</name>
    <name type="common">Israeli tilapia</name>
    <name type="synonym">Chromis aureus</name>
    <dbReference type="NCBI Taxonomy" id="47969"/>
    <lineage>
        <taxon>Eukaryota</taxon>
        <taxon>Metazoa</taxon>
        <taxon>Chordata</taxon>
        <taxon>Craniata</taxon>
        <taxon>Vertebrata</taxon>
        <taxon>Euteleostomi</taxon>
        <taxon>Actinopterygii</taxon>
        <taxon>Neopterygii</taxon>
        <taxon>Teleostei</taxon>
        <taxon>Neoteleostei</taxon>
        <taxon>Acanthomorphata</taxon>
        <taxon>Ovalentaria</taxon>
        <taxon>Cichlomorphae</taxon>
        <taxon>Cichliformes</taxon>
        <taxon>Cichlidae</taxon>
        <taxon>African cichlids</taxon>
        <taxon>Pseudocrenilabrinae</taxon>
        <taxon>Oreochromini</taxon>
        <taxon>Oreochromis</taxon>
    </lineage>
</organism>
<reference evidence="8" key="1">
    <citation type="submission" date="2025-08" db="UniProtKB">
        <authorList>
            <consortium name="Ensembl"/>
        </authorList>
    </citation>
    <scope>IDENTIFICATION</scope>
</reference>
<dbReference type="GO" id="GO:0004252">
    <property type="term" value="F:serine-type endopeptidase activity"/>
    <property type="evidence" value="ECO:0007669"/>
    <property type="project" value="UniProtKB-EC"/>
</dbReference>
<evidence type="ECO:0000259" key="7">
    <source>
        <dbReference type="PROSITE" id="PS50240"/>
    </source>
</evidence>
<protein>
    <recommendedName>
        <fullName evidence="5">trypsin</fullName>
        <ecNumber evidence="5">3.4.21.4</ecNumber>
    </recommendedName>
</protein>
<feature type="domain" description="Peptidase S1" evidence="7">
    <location>
        <begin position="14"/>
        <end position="234"/>
    </location>
</feature>
<keyword evidence="3" id="KW-1015">Disulfide bond</keyword>
<dbReference type="AlphaFoldDB" id="A0A668SE02"/>
<dbReference type="PROSITE" id="PS00134">
    <property type="entry name" value="TRYPSIN_HIS"/>
    <property type="match status" value="1"/>
</dbReference>
<sequence length="239" mass="26217">MCVLLLLLLLAVVIIGGKEVKPHSLPFMARVTSDQSSCGGTLIHPQWVLTAAHCTDMTLVILGAHSLRKVEVDSWQVRVVEKRFPHPGYDSVTEVNDLMLLKLKKPVMLTKTVKCLPLGNTVKEPPAGSKCMVAGWGLTESDQPSDVLMSANVTVIDRQKSQHPFDFFTSTSSQRMTTMYLFLLQGDSGGPLLCNGVLVGATSFGSDCQSKENVPGVYAFVSNKQLKWIKETMKSYEMP</sequence>
<dbReference type="InterPro" id="IPR001314">
    <property type="entry name" value="Peptidase_S1A"/>
</dbReference>